<evidence type="ECO:0000256" key="4">
    <source>
        <dbReference type="ARBA" id="ARBA00022807"/>
    </source>
</evidence>
<keyword evidence="7" id="KW-0732">Signal</keyword>
<feature type="domain" description="NlpC/P60" evidence="8">
    <location>
        <begin position="297"/>
        <end position="436"/>
    </location>
</feature>
<dbReference type="InterPro" id="IPR000064">
    <property type="entry name" value="NLP_P60_dom"/>
</dbReference>
<evidence type="ECO:0000256" key="2">
    <source>
        <dbReference type="ARBA" id="ARBA00022670"/>
    </source>
</evidence>
<dbReference type="Pfam" id="PF00877">
    <property type="entry name" value="NLPC_P60"/>
    <property type="match status" value="1"/>
</dbReference>
<dbReference type="PROSITE" id="PS51935">
    <property type="entry name" value="NLPC_P60"/>
    <property type="match status" value="1"/>
</dbReference>
<name>A0ABP9RAT6_9PSEU</name>
<dbReference type="RefSeq" id="WP_345703478.1">
    <property type="nucleotide sequence ID" value="NZ_BAABJP010000057.1"/>
</dbReference>
<reference evidence="10" key="1">
    <citation type="journal article" date="2019" name="Int. J. Syst. Evol. Microbiol.">
        <title>The Global Catalogue of Microorganisms (GCM) 10K type strain sequencing project: providing services to taxonomists for standard genome sequencing and annotation.</title>
        <authorList>
            <consortium name="The Broad Institute Genomics Platform"/>
            <consortium name="The Broad Institute Genome Sequencing Center for Infectious Disease"/>
            <person name="Wu L."/>
            <person name="Ma J."/>
        </authorList>
    </citation>
    <scope>NUCLEOTIDE SEQUENCE [LARGE SCALE GENOMIC DNA]</scope>
    <source>
        <strain evidence="10">JCM 18303</strain>
    </source>
</reference>
<feature type="coiled-coil region" evidence="5">
    <location>
        <begin position="238"/>
        <end position="282"/>
    </location>
</feature>
<dbReference type="Proteomes" id="UP001428817">
    <property type="component" value="Unassembled WGS sequence"/>
</dbReference>
<comment type="caution">
    <text evidence="9">The sequence shown here is derived from an EMBL/GenBank/DDBJ whole genome shotgun (WGS) entry which is preliminary data.</text>
</comment>
<evidence type="ECO:0000259" key="8">
    <source>
        <dbReference type="PROSITE" id="PS51935"/>
    </source>
</evidence>
<evidence type="ECO:0000256" key="7">
    <source>
        <dbReference type="SAM" id="SignalP"/>
    </source>
</evidence>
<gene>
    <name evidence="9" type="ORF">GCM10023321_75870</name>
</gene>
<evidence type="ECO:0000256" key="5">
    <source>
        <dbReference type="SAM" id="Coils"/>
    </source>
</evidence>
<dbReference type="InterPro" id="IPR051794">
    <property type="entry name" value="PG_Endopeptidase_C40"/>
</dbReference>
<keyword evidence="3" id="KW-0378">Hydrolase</keyword>
<feature type="signal peptide" evidence="7">
    <location>
        <begin position="1"/>
        <end position="34"/>
    </location>
</feature>
<evidence type="ECO:0000256" key="1">
    <source>
        <dbReference type="ARBA" id="ARBA00007074"/>
    </source>
</evidence>
<keyword evidence="4" id="KW-0788">Thiol protease</keyword>
<keyword evidence="10" id="KW-1185">Reference proteome</keyword>
<feature type="chain" id="PRO_5046498457" evidence="7">
    <location>
        <begin position="35"/>
        <end position="436"/>
    </location>
</feature>
<protein>
    <submittedName>
        <fullName evidence="9">NlpC/P60 family protein</fullName>
    </submittedName>
</protein>
<proteinExistence type="inferred from homology"/>
<feature type="compositionally biased region" description="Pro residues" evidence="6">
    <location>
        <begin position="36"/>
        <end position="46"/>
    </location>
</feature>
<keyword evidence="2" id="KW-0645">Protease</keyword>
<dbReference type="SUPFAM" id="SSF54001">
    <property type="entry name" value="Cysteine proteinases"/>
    <property type="match status" value="1"/>
</dbReference>
<dbReference type="PANTHER" id="PTHR47359:SF3">
    <property type="entry name" value="NLP_P60 DOMAIN-CONTAINING PROTEIN-RELATED"/>
    <property type="match status" value="1"/>
</dbReference>
<evidence type="ECO:0000256" key="6">
    <source>
        <dbReference type="SAM" id="MobiDB-lite"/>
    </source>
</evidence>
<organism evidence="9 10">
    <name type="scientific">Pseudonocardia eucalypti</name>
    <dbReference type="NCBI Taxonomy" id="648755"/>
    <lineage>
        <taxon>Bacteria</taxon>
        <taxon>Bacillati</taxon>
        <taxon>Actinomycetota</taxon>
        <taxon>Actinomycetes</taxon>
        <taxon>Pseudonocardiales</taxon>
        <taxon>Pseudonocardiaceae</taxon>
        <taxon>Pseudonocardia</taxon>
    </lineage>
</organism>
<dbReference type="PANTHER" id="PTHR47359">
    <property type="entry name" value="PEPTIDOGLYCAN DL-ENDOPEPTIDASE CWLO"/>
    <property type="match status" value="1"/>
</dbReference>
<evidence type="ECO:0000256" key="3">
    <source>
        <dbReference type="ARBA" id="ARBA00022801"/>
    </source>
</evidence>
<accession>A0ABP9RAT6</accession>
<sequence>MHRWRAYARRAAVVVLVATALAASMVGGSGVALADPAPPPTPPPNPSDQQLEQSRQDVTTAAGQVGKLTSQLAEVQAKADQLGLKLQARQESANKALVDLQAAEQDAAAAAARADATRTESAAAANAIEDAHRQLDEFIAVAYQQGAQAGALGLLLEAANPEELVERAELTQAVADQQRDALDALQRARVAKVNADSLARAAHEEARAKQAAAAGAKRTADGAVATARTAVAAGMAELNQVNTQRDLIERQLDTLTSRDAGLRAQRQRYLQYQEQIAAAARAAQAAAAGRVSRGGATGGIQAVIDRAVSQVGVSYAWGGGNSGGPTKGIKDGGVADSFGDFRKTGFDCSGLMIYAFGAAGIGLPHFSGYQANKGQKVPISQIRPGDMLFWADDGGVHHVALYLGDDQMVEAPYSGGKVRITPLRRDGLLPYARRLI</sequence>
<feature type="region of interest" description="Disordered" evidence="6">
    <location>
        <begin position="32"/>
        <end position="54"/>
    </location>
</feature>
<keyword evidence="5" id="KW-0175">Coiled coil</keyword>
<dbReference type="InterPro" id="IPR038765">
    <property type="entry name" value="Papain-like_cys_pep_sf"/>
</dbReference>
<comment type="similarity">
    <text evidence="1">Belongs to the peptidase C40 family.</text>
</comment>
<evidence type="ECO:0000313" key="9">
    <source>
        <dbReference type="EMBL" id="GAA5173701.1"/>
    </source>
</evidence>
<dbReference type="EMBL" id="BAABJP010000057">
    <property type="protein sequence ID" value="GAA5173701.1"/>
    <property type="molecule type" value="Genomic_DNA"/>
</dbReference>
<dbReference type="Gene3D" id="3.90.1720.10">
    <property type="entry name" value="endopeptidase domain like (from Nostoc punctiforme)"/>
    <property type="match status" value="1"/>
</dbReference>
<evidence type="ECO:0000313" key="10">
    <source>
        <dbReference type="Proteomes" id="UP001428817"/>
    </source>
</evidence>